<comment type="caution">
    <text evidence="3">The sequence shown here is derived from an EMBL/GenBank/DDBJ whole genome shotgun (WGS) entry which is preliminary data.</text>
</comment>
<dbReference type="PROSITE" id="PS50263">
    <property type="entry name" value="CN_HYDROLASE"/>
    <property type="match status" value="1"/>
</dbReference>
<dbReference type="AlphaFoldDB" id="A0A0F0LYY0"/>
<dbReference type="PROSITE" id="PS01227">
    <property type="entry name" value="UPF0012"/>
    <property type="match status" value="1"/>
</dbReference>
<dbReference type="OrthoDB" id="9811121at2"/>
<evidence type="ECO:0000259" key="2">
    <source>
        <dbReference type="PROSITE" id="PS50263"/>
    </source>
</evidence>
<evidence type="ECO:0000313" key="4">
    <source>
        <dbReference type="Proteomes" id="UP000033451"/>
    </source>
</evidence>
<evidence type="ECO:0000313" key="3">
    <source>
        <dbReference type="EMBL" id="KJL45749.1"/>
    </source>
</evidence>
<dbReference type="PATRIC" id="fig|400772.4.peg.38"/>
<dbReference type="PANTHER" id="PTHR23088:SF27">
    <property type="entry name" value="DEAMINATED GLUTATHIONE AMIDASE"/>
    <property type="match status" value="1"/>
</dbReference>
<accession>A0A0F0LYY0</accession>
<keyword evidence="3" id="KW-0378">Hydrolase</keyword>
<dbReference type="SUPFAM" id="SSF56317">
    <property type="entry name" value="Carbon-nitrogen hydrolase"/>
    <property type="match status" value="1"/>
</dbReference>
<dbReference type="PANTHER" id="PTHR23088">
    <property type="entry name" value="NITRILASE-RELATED"/>
    <property type="match status" value="1"/>
</dbReference>
<sequence length="270" mass="29012">MTSPALTVAVAQFTPTEVPAANRDAVAALVARAAASRARLVVFPEYASYFVDPFDERLAAHAEPLDGPFVTHLQALAQQHDVVVVAGLVESAPVSGKVRNTVVAVAADGVRAVYRKQHLYDAFGQRESDWIEPGALDAPQTLDVDGVRVGLITCYDLRFPESTRVVVDAGADLVLVPAEWVRGPLKEDQWMTLLRARAIENTVFVAAADHTPPIGVGHSAIIDPTGVVRASIGTTTGLALADVSLDDVERVRRVNPALQLRRYTVVPREI</sequence>
<dbReference type="GO" id="GO:0106008">
    <property type="term" value="F:2-oxoglutaramate amidase activity"/>
    <property type="evidence" value="ECO:0007669"/>
    <property type="project" value="UniProtKB-EC"/>
</dbReference>
<dbReference type="InterPro" id="IPR036526">
    <property type="entry name" value="C-N_Hydrolase_sf"/>
</dbReference>
<feature type="domain" description="CN hydrolase" evidence="2">
    <location>
        <begin position="6"/>
        <end position="245"/>
    </location>
</feature>
<organism evidence="3 4">
    <name type="scientific">Microbacterium ginsengisoli</name>
    <dbReference type="NCBI Taxonomy" id="400772"/>
    <lineage>
        <taxon>Bacteria</taxon>
        <taxon>Bacillati</taxon>
        <taxon>Actinomycetota</taxon>
        <taxon>Actinomycetes</taxon>
        <taxon>Micrococcales</taxon>
        <taxon>Microbacteriaceae</taxon>
        <taxon>Microbacterium</taxon>
    </lineage>
</organism>
<dbReference type="Gene3D" id="3.60.110.10">
    <property type="entry name" value="Carbon-nitrogen hydrolase"/>
    <property type="match status" value="1"/>
</dbReference>
<dbReference type="Proteomes" id="UP000033451">
    <property type="component" value="Unassembled WGS sequence"/>
</dbReference>
<keyword evidence="4" id="KW-1185">Reference proteome</keyword>
<dbReference type="InterPro" id="IPR003010">
    <property type="entry name" value="C-N_Hydrolase"/>
</dbReference>
<gene>
    <name evidence="3" type="ORF">RR49_00029</name>
</gene>
<name>A0A0F0LYY0_9MICO</name>
<evidence type="ECO:0000256" key="1">
    <source>
        <dbReference type="ARBA" id="ARBA00010613"/>
    </source>
</evidence>
<dbReference type="CDD" id="cd07581">
    <property type="entry name" value="nitrilase_3"/>
    <property type="match status" value="1"/>
</dbReference>
<protein>
    <submittedName>
        <fullName evidence="3">2-oxoglutaramate amidase</fullName>
        <ecNumber evidence="3">3.5.1.111</ecNumber>
    </submittedName>
</protein>
<proteinExistence type="inferred from homology"/>
<dbReference type="Pfam" id="PF00795">
    <property type="entry name" value="CN_hydrolase"/>
    <property type="match status" value="1"/>
</dbReference>
<dbReference type="EMBL" id="JYIY01000021">
    <property type="protein sequence ID" value="KJL45749.1"/>
    <property type="molecule type" value="Genomic_DNA"/>
</dbReference>
<dbReference type="InterPro" id="IPR001110">
    <property type="entry name" value="UPF0012_CS"/>
</dbReference>
<dbReference type="RefSeq" id="WP_045245701.1">
    <property type="nucleotide sequence ID" value="NZ_JYIY01000021.1"/>
</dbReference>
<comment type="similarity">
    <text evidence="1">Belongs to the carbon-nitrogen hydrolase superfamily. NIT1/NIT2 family.</text>
</comment>
<reference evidence="3 4" key="1">
    <citation type="submission" date="2015-02" db="EMBL/GenBank/DDBJ databases">
        <title>Draft genome sequences of ten Microbacterium spp. with emphasis on heavy metal contaminated environments.</title>
        <authorList>
            <person name="Corretto E."/>
        </authorList>
    </citation>
    <scope>NUCLEOTIDE SEQUENCE [LARGE SCALE GENOMIC DNA]</scope>
    <source>
        <strain evidence="3 4">DSM 18659</strain>
    </source>
</reference>
<dbReference type="STRING" id="400772.RR49_00029"/>
<dbReference type="EC" id="3.5.1.111" evidence="3"/>